<evidence type="ECO:0000313" key="14">
    <source>
        <dbReference type="EMBL" id="CEQ41612.1"/>
    </source>
</evidence>
<protein>
    <recommendedName>
        <fullName evidence="9">Cyclin-dependent kinase 8</fullName>
        <ecNumber evidence="3">2.7.11.22</ecNumber>
        <ecNumber evidence="2">2.7.11.23</ecNumber>
    </recommendedName>
</protein>
<evidence type="ECO:0000256" key="11">
    <source>
        <dbReference type="ARBA" id="ARBA00048367"/>
    </source>
</evidence>
<dbReference type="Gene3D" id="3.30.200.20">
    <property type="entry name" value="Phosphorylase Kinase, domain 1"/>
    <property type="match status" value="1"/>
</dbReference>
<evidence type="ECO:0000256" key="5">
    <source>
        <dbReference type="ARBA" id="ARBA00022679"/>
    </source>
</evidence>
<dbReference type="EC" id="2.7.11.22" evidence="3"/>
<dbReference type="GO" id="GO:0005524">
    <property type="term" value="F:ATP binding"/>
    <property type="evidence" value="ECO:0007669"/>
    <property type="project" value="UniProtKB-KW"/>
</dbReference>
<dbReference type="EMBL" id="CENE01000015">
    <property type="protein sequence ID" value="CEQ41612.1"/>
    <property type="molecule type" value="Genomic_DNA"/>
</dbReference>
<dbReference type="Gene3D" id="1.10.510.10">
    <property type="entry name" value="Transferase(Phosphotransferase) domain 1"/>
    <property type="match status" value="1"/>
</dbReference>
<keyword evidence="7" id="KW-0418">Kinase</keyword>
<dbReference type="InterPro" id="IPR000719">
    <property type="entry name" value="Prot_kinase_dom"/>
</dbReference>
<dbReference type="PANTHER" id="PTHR24056:SF495">
    <property type="entry name" value="CYCLIN-DEPENDENT KINASE 8-RELATED"/>
    <property type="match status" value="1"/>
</dbReference>
<comment type="catalytic activity">
    <reaction evidence="11">
        <text>L-seryl-[protein] + ATP = O-phospho-L-seryl-[protein] + ADP + H(+)</text>
        <dbReference type="Rhea" id="RHEA:17989"/>
        <dbReference type="Rhea" id="RHEA-COMP:9863"/>
        <dbReference type="Rhea" id="RHEA-COMP:11604"/>
        <dbReference type="ChEBI" id="CHEBI:15378"/>
        <dbReference type="ChEBI" id="CHEBI:29999"/>
        <dbReference type="ChEBI" id="CHEBI:30616"/>
        <dbReference type="ChEBI" id="CHEBI:83421"/>
        <dbReference type="ChEBI" id="CHEBI:456216"/>
        <dbReference type="EC" id="2.7.11.22"/>
    </reaction>
</comment>
<dbReference type="InterPro" id="IPR011009">
    <property type="entry name" value="Kinase-like_dom_sf"/>
</dbReference>
<feature type="domain" description="Protein kinase" evidence="13">
    <location>
        <begin position="33"/>
        <end position="430"/>
    </location>
</feature>
<evidence type="ECO:0000313" key="15">
    <source>
        <dbReference type="Proteomes" id="UP000243876"/>
    </source>
</evidence>
<evidence type="ECO:0000256" key="9">
    <source>
        <dbReference type="ARBA" id="ARBA00041823"/>
    </source>
</evidence>
<name>A0A0D6ENI8_SPOSA</name>
<dbReference type="GO" id="GO:0008353">
    <property type="term" value="F:RNA polymerase II CTD heptapeptide repeat kinase activity"/>
    <property type="evidence" value="ECO:0007669"/>
    <property type="project" value="UniProtKB-EC"/>
</dbReference>
<comment type="catalytic activity">
    <reaction evidence="12">
        <text>[DNA-directed RNA polymerase] + ATP = phospho-[DNA-directed RNA polymerase] + ADP + H(+)</text>
        <dbReference type="Rhea" id="RHEA:10216"/>
        <dbReference type="Rhea" id="RHEA-COMP:11321"/>
        <dbReference type="Rhea" id="RHEA-COMP:11322"/>
        <dbReference type="ChEBI" id="CHEBI:15378"/>
        <dbReference type="ChEBI" id="CHEBI:30616"/>
        <dbReference type="ChEBI" id="CHEBI:43176"/>
        <dbReference type="ChEBI" id="CHEBI:68546"/>
        <dbReference type="ChEBI" id="CHEBI:456216"/>
        <dbReference type="EC" id="2.7.11.23"/>
    </reaction>
</comment>
<dbReference type="InterPro" id="IPR050108">
    <property type="entry name" value="CDK"/>
</dbReference>
<dbReference type="OrthoDB" id="6284126at2759"/>
<sequence length="502" mass="55872">MPPHSPFPAVVTTPHDLYRQKRDFQRPTVLSRYSILGFLSSGTYGRVYKARIRPLSSDASPAGLLGTPSAATPGKRLKLAREDGEEEGELVAIKKFKPDKDGEVVTYTGISQSACREIMINREISHEHVTALKEVMLEEKSIYLVFEYAEHDFLQIIHHHSSTRTHVPLGVLKSLLWQLVNGVSYLHDNWIIHRDLKPANILVNEKGQVKIGDLGLARLYQEPLQSLYTSDKVHFFLASPLLLPPGLTSSALPQIVVTVWYRSPELLLGARHYTPAIDLWSIGCIYGELLGLRPMFKGEEAKIELGTKKGGVPFQRDQLSRVVEVLGSIDPKQWPSVTQLPEYPQLTRLDRSVPRLASFPLFPALAVLPAHLIDVPFPSNSYPDTLSQWFNARLPRGAPPSLAFDLMRQLLIYDPAKRVTARAALCHEWWAQEPRPHANAFTHLPPPVSYPLRRVSHDDADPKMQHNTLGKYATGYASTSGAASLGLGGAAAAGSGRKRRLE</sequence>
<keyword evidence="8" id="KW-0067">ATP-binding</keyword>
<evidence type="ECO:0000256" key="3">
    <source>
        <dbReference type="ARBA" id="ARBA00012425"/>
    </source>
</evidence>
<dbReference type="PANTHER" id="PTHR24056">
    <property type="entry name" value="CELL DIVISION PROTEIN KINASE"/>
    <property type="match status" value="1"/>
</dbReference>
<dbReference type="GO" id="GO:0016592">
    <property type="term" value="C:mediator complex"/>
    <property type="evidence" value="ECO:0007669"/>
    <property type="project" value="TreeGrafter"/>
</dbReference>
<feature type="non-terminal residue" evidence="14">
    <location>
        <position position="1"/>
    </location>
</feature>
<dbReference type="SMART" id="SM00220">
    <property type="entry name" value="S_TKc"/>
    <property type="match status" value="1"/>
</dbReference>
<evidence type="ECO:0000259" key="13">
    <source>
        <dbReference type="PROSITE" id="PS50011"/>
    </source>
</evidence>
<dbReference type="EC" id="2.7.11.23" evidence="2"/>
<dbReference type="GO" id="GO:0004693">
    <property type="term" value="F:cyclin-dependent protein serine/threonine kinase activity"/>
    <property type="evidence" value="ECO:0007669"/>
    <property type="project" value="UniProtKB-EC"/>
</dbReference>
<evidence type="ECO:0000256" key="10">
    <source>
        <dbReference type="ARBA" id="ARBA00047811"/>
    </source>
</evidence>
<dbReference type="PROSITE" id="PS00108">
    <property type="entry name" value="PROTEIN_KINASE_ST"/>
    <property type="match status" value="1"/>
</dbReference>
<organism evidence="14 15">
    <name type="scientific">Sporidiobolus salmonicolor</name>
    <name type="common">Yeast-like fungus</name>
    <name type="synonym">Sporobolomyces salmonicolor</name>
    <dbReference type="NCBI Taxonomy" id="5005"/>
    <lineage>
        <taxon>Eukaryota</taxon>
        <taxon>Fungi</taxon>
        <taxon>Dikarya</taxon>
        <taxon>Basidiomycota</taxon>
        <taxon>Pucciniomycotina</taxon>
        <taxon>Microbotryomycetes</taxon>
        <taxon>Sporidiobolales</taxon>
        <taxon>Sporidiobolaceae</taxon>
        <taxon>Sporobolomyces</taxon>
    </lineage>
</organism>
<evidence type="ECO:0000256" key="1">
    <source>
        <dbReference type="ARBA" id="ARBA00006485"/>
    </source>
</evidence>
<dbReference type="Proteomes" id="UP000243876">
    <property type="component" value="Unassembled WGS sequence"/>
</dbReference>
<dbReference type="Pfam" id="PF00069">
    <property type="entry name" value="Pkinase"/>
    <property type="match status" value="1"/>
</dbReference>
<reference evidence="15" key="1">
    <citation type="submission" date="2015-02" db="EMBL/GenBank/DDBJ databases">
        <authorList>
            <person name="Gon?alves P."/>
        </authorList>
    </citation>
    <scope>NUCLEOTIDE SEQUENCE [LARGE SCALE GENOMIC DNA]</scope>
</reference>
<keyword evidence="5" id="KW-0808">Transferase</keyword>
<dbReference type="InterPro" id="IPR008271">
    <property type="entry name" value="Ser/Thr_kinase_AS"/>
</dbReference>
<proteinExistence type="inferred from homology"/>
<dbReference type="SUPFAM" id="SSF56112">
    <property type="entry name" value="Protein kinase-like (PK-like)"/>
    <property type="match status" value="1"/>
</dbReference>
<evidence type="ECO:0000256" key="12">
    <source>
        <dbReference type="ARBA" id="ARBA00049280"/>
    </source>
</evidence>
<evidence type="ECO:0000256" key="2">
    <source>
        <dbReference type="ARBA" id="ARBA00012409"/>
    </source>
</evidence>
<evidence type="ECO:0000256" key="7">
    <source>
        <dbReference type="ARBA" id="ARBA00022777"/>
    </source>
</evidence>
<comment type="catalytic activity">
    <reaction evidence="10">
        <text>L-threonyl-[protein] + ATP = O-phospho-L-threonyl-[protein] + ADP + H(+)</text>
        <dbReference type="Rhea" id="RHEA:46608"/>
        <dbReference type="Rhea" id="RHEA-COMP:11060"/>
        <dbReference type="Rhea" id="RHEA-COMP:11605"/>
        <dbReference type="ChEBI" id="CHEBI:15378"/>
        <dbReference type="ChEBI" id="CHEBI:30013"/>
        <dbReference type="ChEBI" id="CHEBI:30616"/>
        <dbReference type="ChEBI" id="CHEBI:61977"/>
        <dbReference type="ChEBI" id="CHEBI:456216"/>
        <dbReference type="EC" id="2.7.11.22"/>
    </reaction>
</comment>
<keyword evidence="6" id="KW-0547">Nucleotide-binding</keyword>
<accession>A0A0D6ENI8</accession>
<evidence type="ECO:0000256" key="4">
    <source>
        <dbReference type="ARBA" id="ARBA00022527"/>
    </source>
</evidence>
<comment type="similarity">
    <text evidence="1">Belongs to the protein kinase superfamily. CMGC Ser/Thr protein kinase family. CDC2/CDKX subfamily.</text>
</comment>
<evidence type="ECO:0000256" key="8">
    <source>
        <dbReference type="ARBA" id="ARBA00022840"/>
    </source>
</evidence>
<evidence type="ECO:0000256" key="6">
    <source>
        <dbReference type="ARBA" id="ARBA00022741"/>
    </source>
</evidence>
<gene>
    <name evidence="14" type="primary">SPOSA6832_03350</name>
</gene>
<keyword evidence="4" id="KW-0723">Serine/threonine-protein kinase</keyword>
<keyword evidence="15" id="KW-1185">Reference proteome</keyword>
<dbReference type="AlphaFoldDB" id="A0A0D6ENI8"/>
<dbReference type="PROSITE" id="PS50011">
    <property type="entry name" value="PROTEIN_KINASE_DOM"/>
    <property type="match status" value="1"/>
</dbReference>